<organism evidence="1 2">
    <name type="scientific">Schleiferia thermophila</name>
    <dbReference type="NCBI Taxonomy" id="884107"/>
    <lineage>
        <taxon>Bacteria</taxon>
        <taxon>Pseudomonadati</taxon>
        <taxon>Bacteroidota</taxon>
        <taxon>Flavobacteriia</taxon>
        <taxon>Flavobacteriales</taxon>
        <taxon>Schleiferiaceae</taxon>
        <taxon>Schleiferia</taxon>
    </lineage>
</organism>
<evidence type="ECO:0008006" key="3">
    <source>
        <dbReference type="Google" id="ProtNLM"/>
    </source>
</evidence>
<dbReference type="AlphaFoldDB" id="A0A369A375"/>
<evidence type="ECO:0000313" key="1">
    <source>
        <dbReference type="EMBL" id="RCX03669.1"/>
    </source>
</evidence>
<protein>
    <recommendedName>
        <fullName evidence="3">Lipoprotein</fullName>
    </recommendedName>
</protein>
<comment type="caution">
    <text evidence="1">The sequence shown here is derived from an EMBL/GenBank/DDBJ whole genome shotgun (WGS) entry which is preliminary data.</text>
</comment>
<accession>A0A369A375</accession>
<dbReference type="Proteomes" id="UP000253517">
    <property type="component" value="Unassembled WGS sequence"/>
</dbReference>
<name>A0A369A375_9FLAO</name>
<dbReference type="EMBL" id="QPJS01000002">
    <property type="protein sequence ID" value="RCX03669.1"/>
    <property type="molecule type" value="Genomic_DNA"/>
</dbReference>
<keyword evidence="2" id="KW-1185">Reference proteome</keyword>
<reference evidence="1 2" key="1">
    <citation type="submission" date="2018-07" db="EMBL/GenBank/DDBJ databases">
        <title>Genomic Encyclopedia of Type Strains, Phase IV (KMG-IV): sequencing the most valuable type-strain genomes for metagenomic binning, comparative biology and taxonomic classification.</title>
        <authorList>
            <person name="Goeker M."/>
        </authorList>
    </citation>
    <scope>NUCLEOTIDE SEQUENCE [LARGE SCALE GENOMIC DNA]</scope>
    <source>
        <strain evidence="1 2">DSM 21410</strain>
    </source>
</reference>
<sequence>MHRLLLPIVLMISACSSKSIDSLPEEDLQVIYYLDTLEAQIAEAKKIARQYNPERMKTILAELEVYYQHFKTSPRQYSREFFIYDLSGLEDTRRTLTKSLPEYQKIIHELDFNEKQIKALKNMIRSADSLNDTLRMYIDHESIAMQETMTKFYKRIRNPLNYKDKWPELKRRLDSAMQYDLQNPLP</sequence>
<dbReference type="RefSeq" id="WP_125039398.1">
    <property type="nucleotide sequence ID" value="NZ_BHZF01000002.1"/>
</dbReference>
<gene>
    <name evidence="1" type="ORF">DES35_102120</name>
</gene>
<evidence type="ECO:0000313" key="2">
    <source>
        <dbReference type="Proteomes" id="UP000253517"/>
    </source>
</evidence>
<dbReference type="PROSITE" id="PS51257">
    <property type="entry name" value="PROKAR_LIPOPROTEIN"/>
    <property type="match status" value="1"/>
</dbReference>
<proteinExistence type="predicted"/>